<dbReference type="GO" id="GO:0015074">
    <property type="term" value="P:DNA integration"/>
    <property type="evidence" value="ECO:0007669"/>
    <property type="project" value="InterPro"/>
</dbReference>
<evidence type="ECO:0000313" key="6">
    <source>
        <dbReference type="EMBL" id="GGL12095.1"/>
    </source>
</evidence>
<dbReference type="EMBL" id="BMOI01000019">
    <property type="protein sequence ID" value="GGL12095.1"/>
    <property type="molecule type" value="Genomic_DNA"/>
</dbReference>
<sequence length="416" mass="44421">MPEEQSVTSAATVSRRALTAEQRAAAEHSRTAFARLRSAAGDGAPAGSAAVTVPVGASPQVFAEASLSVNTVRAYRSDLRQFARWRAGFLDHEISEPHELEQVITAPVDPTEVAAFLADKANAVLPDGGQRYAPATISRYVAAIDWEHARRGHTPPGTTPIVRDVLKGIRRTRSVPVRRAKPMTLKALQTALLKIDVADLQTGALGTRDQALLLFGFVGAFRESELTALTVADLRLVDGEGVYARVRKSKTDQDGAGRIKVLRQGANPVTCAPCAYVRLSRLMLAQDASGEAGLFAALTGASLAVHVCADGLGADRLPPSMPFFRAVSKWGLYRTTGISPTTVGKAVARRAQAAGLGENGWSGHSLRAGFVTEARNAGATDVEIMNQTHHTNAATLQIYDREYAPLIRNAVTRMRL</sequence>
<dbReference type="GO" id="GO:0006310">
    <property type="term" value="P:DNA recombination"/>
    <property type="evidence" value="ECO:0007669"/>
    <property type="project" value="UniProtKB-KW"/>
</dbReference>
<dbReference type="InterPro" id="IPR052925">
    <property type="entry name" value="Phage_Integrase-like_Recomb"/>
</dbReference>
<feature type="domain" description="Core-binding (CB)" evidence="5">
    <location>
        <begin position="57"/>
        <end position="152"/>
    </location>
</feature>
<evidence type="ECO:0000259" key="5">
    <source>
        <dbReference type="PROSITE" id="PS51900"/>
    </source>
</evidence>
<reference evidence="6" key="1">
    <citation type="journal article" date="2014" name="Int. J. Syst. Evol. Microbiol.">
        <title>Complete genome sequence of Corynebacterium casei LMG S-19264T (=DSM 44701T), isolated from a smear-ripened cheese.</title>
        <authorList>
            <consortium name="US DOE Joint Genome Institute (JGI-PGF)"/>
            <person name="Walter F."/>
            <person name="Albersmeier A."/>
            <person name="Kalinowski J."/>
            <person name="Ruckert C."/>
        </authorList>
    </citation>
    <scope>NUCLEOTIDE SEQUENCE</scope>
    <source>
        <strain evidence="6">JCM 1480</strain>
    </source>
</reference>
<dbReference type="GO" id="GO:0003677">
    <property type="term" value="F:DNA binding"/>
    <property type="evidence" value="ECO:0007669"/>
    <property type="project" value="UniProtKB-UniRule"/>
</dbReference>
<dbReference type="PROSITE" id="PS51900">
    <property type="entry name" value="CB"/>
    <property type="match status" value="1"/>
</dbReference>
<name>A0A8H9L1U6_9MICO</name>
<protein>
    <submittedName>
        <fullName evidence="6">Integrase</fullName>
    </submittedName>
</protein>
<dbReference type="PANTHER" id="PTHR34605">
    <property type="entry name" value="PHAGE_INTEGRASE DOMAIN-CONTAINING PROTEIN"/>
    <property type="match status" value="1"/>
</dbReference>
<dbReference type="InterPro" id="IPR044068">
    <property type="entry name" value="CB"/>
</dbReference>
<gene>
    <name evidence="6" type="ORF">GCM10009769_32590</name>
</gene>
<keyword evidence="1 3" id="KW-0238">DNA-binding</keyword>
<dbReference type="Gene3D" id="1.10.443.10">
    <property type="entry name" value="Intergrase catalytic core"/>
    <property type="match status" value="1"/>
</dbReference>
<organism evidence="6 7">
    <name type="scientific">Curtobacterium luteum</name>
    <dbReference type="NCBI Taxonomy" id="33881"/>
    <lineage>
        <taxon>Bacteria</taxon>
        <taxon>Bacillati</taxon>
        <taxon>Actinomycetota</taxon>
        <taxon>Actinomycetes</taxon>
        <taxon>Micrococcales</taxon>
        <taxon>Microbacteriaceae</taxon>
        <taxon>Curtobacterium</taxon>
    </lineage>
</organism>
<dbReference type="AlphaFoldDB" id="A0A8H9L1U6"/>
<dbReference type="SUPFAM" id="SSF47823">
    <property type="entry name" value="lambda integrase-like, N-terminal domain"/>
    <property type="match status" value="1"/>
</dbReference>
<dbReference type="InterPro" id="IPR013762">
    <property type="entry name" value="Integrase-like_cat_sf"/>
</dbReference>
<dbReference type="PANTHER" id="PTHR34605:SF3">
    <property type="entry name" value="P CELL-TYPE AGGLUTINATION PROTEIN MAP4-LIKE-RELATED"/>
    <property type="match status" value="1"/>
</dbReference>
<dbReference type="Proteomes" id="UP000648535">
    <property type="component" value="Unassembled WGS sequence"/>
</dbReference>
<evidence type="ECO:0000259" key="4">
    <source>
        <dbReference type="PROSITE" id="PS51898"/>
    </source>
</evidence>
<comment type="caution">
    <text evidence="6">The sequence shown here is derived from an EMBL/GenBank/DDBJ whole genome shotgun (WGS) entry which is preliminary data.</text>
</comment>
<evidence type="ECO:0000256" key="3">
    <source>
        <dbReference type="PROSITE-ProRule" id="PRU01248"/>
    </source>
</evidence>
<dbReference type="InterPro" id="IPR010998">
    <property type="entry name" value="Integrase_recombinase_N"/>
</dbReference>
<dbReference type="SUPFAM" id="SSF56349">
    <property type="entry name" value="DNA breaking-rejoining enzymes"/>
    <property type="match status" value="1"/>
</dbReference>
<dbReference type="Gene3D" id="1.10.150.130">
    <property type="match status" value="1"/>
</dbReference>
<dbReference type="PROSITE" id="PS51898">
    <property type="entry name" value="TYR_RECOMBINASE"/>
    <property type="match status" value="1"/>
</dbReference>
<evidence type="ECO:0000256" key="2">
    <source>
        <dbReference type="ARBA" id="ARBA00023172"/>
    </source>
</evidence>
<evidence type="ECO:0000313" key="7">
    <source>
        <dbReference type="Proteomes" id="UP000648535"/>
    </source>
</evidence>
<proteinExistence type="predicted"/>
<feature type="domain" description="Tyr recombinase" evidence="4">
    <location>
        <begin position="178"/>
        <end position="412"/>
    </location>
</feature>
<reference evidence="6" key="2">
    <citation type="submission" date="2020-09" db="EMBL/GenBank/DDBJ databases">
        <authorList>
            <person name="Sun Q."/>
            <person name="Ohkuma M."/>
        </authorList>
    </citation>
    <scope>NUCLEOTIDE SEQUENCE</scope>
    <source>
        <strain evidence="6">JCM 1480</strain>
    </source>
</reference>
<dbReference type="InterPro" id="IPR011010">
    <property type="entry name" value="DNA_brk_join_enz"/>
</dbReference>
<evidence type="ECO:0000256" key="1">
    <source>
        <dbReference type="ARBA" id="ARBA00023125"/>
    </source>
</evidence>
<dbReference type="InterPro" id="IPR002104">
    <property type="entry name" value="Integrase_catalytic"/>
</dbReference>
<keyword evidence="2" id="KW-0233">DNA recombination</keyword>
<accession>A0A8H9L1U6</accession>